<keyword evidence="5" id="KW-1185">Reference proteome</keyword>
<reference evidence="2 4" key="2">
    <citation type="submission" date="2018-06" db="EMBL/GenBank/DDBJ databases">
        <title>Genomic Encyclopedia of Type Strains, Phase III (KMG-III): the genomes of soil and plant-associated and newly described type strains.</title>
        <authorList>
            <person name="Whitman W."/>
        </authorList>
    </citation>
    <scope>NUCLEOTIDE SEQUENCE [LARGE SCALE GENOMIC DNA]</scope>
    <source>
        <strain evidence="2 4">CGMCC 1.15366</strain>
    </source>
</reference>
<dbReference type="InterPro" id="IPR041047">
    <property type="entry name" value="LPD1"/>
</dbReference>
<evidence type="ECO:0000313" key="2">
    <source>
        <dbReference type="EMBL" id="RAJ98325.1"/>
    </source>
</evidence>
<evidence type="ECO:0000313" key="5">
    <source>
        <dbReference type="Proteomes" id="UP000287865"/>
    </source>
</evidence>
<dbReference type="OrthoDB" id="343736at2"/>
<dbReference type="NCBIfam" id="NF041907">
    <property type="entry name" value="CLCA_X"/>
    <property type="match status" value="1"/>
</dbReference>
<evidence type="ECO:0000313" key="4">
    <source>
        <dbReference type="Proteomes" id="UP000249203"/>
    </source>
</evidence>
<evidence type="ECO:0000259" key="1">
    <source>
        <dbReference type="Pfam" id="PF18796"/>
    </source>
</evidence>
<feature type="domain" description="Large polyvalent protein-associated" evidence="1">
    <location>
        <begin position="191"/>
        <end position="262"/>
    </location>
</feature>
<accession>A0A327X146</accession>
<dbReference type="Proteomes" id="UP000249203">
    <property type="component" value="Unassembled WGS sequence"/>
</dbReference>
<dbReference type="RefSeq" id="WP_111569171.1">
    <property type="nucleotide sequence ID" value="NZ_PIPK01000005.1"/>
</dbReference>
<dbReference type="AlphaFoldDB" id="A0A327X146"/>
<dbReference type="Proteomes" id="UP000287865">
    <property type="component" value="Unassembled WGS sequence"/>
</dbReference>
<sequence length="273" mass="30589">MSKLPNSRGLNRNFYRNGPDVRGGQDVSFADIQREYNFYAVRIGRWVTPAEQQRAANLFYDALYDLSAWLQVPPQVISLQGQLGLHFAIGGQRHSCAHYEPAARVLALAKNAGGGSLAHEWFHAYDDYICTHMFSQVKQLPSGAFASSTWLQQDYTPHPLNELLHKAFKALYLNTSGDGPSDFMQHCLRVDQALGRVYFSMPEEMAARSFEHMLQLLPSKNYFLVSGTLQSDTAQAGLYPPDTIQARFGAAILGYFHSLGAALQRREQRGVVK</sequence>
<gene>
    <name evidence="2" type="ORF">B0I24_10577</name>
    <name evidence="3" type="ORF">CWE07_07350</name>
</gene>
<evidence type="ECO:0000313" key="3">
    <source>
        <dbReference type="EMBL" id="RUO24850.1"/>
    </source>
</evidence>
<organism evidence="2 4">
    <name type="scientific">Aliidiomarina maris</name>
    <dbReference type="NCBI Taxonomy" id="531312"/>
    <lineage>
        <taxon>Bacteria</taxon>
        <taxon>Pseudomonadati</taxon>
        <taxon>Pseudomonadota</taxon>
        <taxon>Gammaproteobacteria</taxon>
        <taxon>Alteromonadales</taxon>
        <taxon>Idiomarinaceae</taxon>
        <taxon>Aliidiomarina</taxon>
    </lineage>
</organism>
<protein>
    <recommendedName>
        <fullName evidence="1">Large polyvalent protein-associated domain-containing protein</fullName>
    </recommendedName>
</protein>
<name>A0A327X146_9GAMM</name>
<comment type="caution">
    <text evidence="2">The sequence shown here is derived from an EMBL/GenBank/DDBJ whole genome shotgun (WGS) entry which is preliminary data.</text>
</comment>
<dbReference type="Pfam" id="PF18796">
    <property type="entry name" value="LPD1"/>
    <property type="match status" value="1"/>
</dbReference>
<reference evidence="3 5" key="1">
    <citation type="journal article" date="2018" name="Front. Microbiol.">
        <title>Genome-Based Analysis Reveals the Taxonomy and Diversity of the Family Idiomarinaceae.</title>
        <authorList>
            <person name="Liu Y."/>
            <person name="Lai Q."/>
            <person name="Shao Z."/>
        </authorList>
    </citation>
    <scope>NUCLEOTIDE SEQUENCE [LARGE SCALE GENOMIC DNA]</scope>
    <source>
        <strain evidence="3 5">CF12-14</strain>
    </source>
</reference>
<proteinExistence type="predicted"/>
<dbReference type="EMBL" id="QLMD01000005">
    <property type="protein sequence ID" value="RAJ98325.1"/>
    <property type="molecule type" value="Genomic_DNA"/>
</dbReference>
<dbReference type="EMBL" id="PIPK01000005">
    <property type="protein sequence ID" value="RUO24850.1"/>
    <property type="molecule type" value="Genomic_DNA"/>
</dbReference>